<keyword evidence="7 10" id="KW-0663">Pyridoxal phosphate</keyword>
<evidence type="ECO:0000256" key="5">
    <source>
        <dbReference type="ARBA" id="ARBA00022605"/>
    </source>
</evidence>
<evidence type="ECO:0000256" key="10">
    <source>
        <dbReference type="PIRSR" id="PIRSR605856-50"/>
    </source>
</evidence>
<proteinExistence type="inferred from homology"/>
<evidence type="ECO:0000256" key="11">
    <source>
        <dbReference type="PIRSR" id="PIRSR605856-51"/>
    </source>
</evidence>
<dbReference type="FunFam" id="3.40.50.1100:FF:000067">
    <property type="entry name" value="Cysteine synthase"/>
    <property type="match status" value="1"/>
</dbReference>
<evidence type="ECO:0000256" key="7">
    <source>
        <dbReference type="ARBA" id="ARBA00022898"/>
    </source>
</evidence>
<dbReference type="InterPro" id="IPR005859">
    <property type="entry name" value="CysK"/>
</dbReference>
<evidence type="ECO:0000259" key="13">
    <source>
        <dbReference type="Pfam" id="PF00291"/>
    </source>
</evidence>
<evidence type="ECO:0000256" key="6">
    <source>
        <dbReference type="ARBA" id="ARBA00022679"/>
    </source>
</evidence>
<dbReference type="PROSITE" id="PS00901">
    <property type="entry name" value="CYS_SYNTHASE"/>
    <property type="match status" value="1"/>
</dbReference>
<feature type="binding site" evidence="10">
    <location>
        <begin position="178"/>
        <end position="182"/>
    </location>
    <ligand>
        <name>pyridoxal 5'-phosphate</name>
        <dbReference type="ChEBI" id="CHEBI:597326"/>
    </ligand>
</feature>
<dbReference type="UniPathway" id="UPA00136">
    <property type="reaction ID" value="UER00200"/>
</dbReference>
<dbReference type="Pfam" id="PF00291">
    <property type="entry name" value="PALP"/>
    <property type="match status" value="1"/>
</dbReference>
<dbReference type="SUPFAM" id="SSF53686">
    <property type="entry name" value="Tryptophan synthase beta subunit-like PLP-dependent enzymes"/>
    <property type="match status" value="1"/>
</dbReference>
<name>A0A557QSW2_9RHOO</name>
<dbReference type="CDD" id="cd01561">
    <property type="entry name" value="CBS_like"/>
    <property type="match status" value="1"/>
</dbReference>
<evidence type="ECO:0000256" key="8">
    <source>
        <dbReference type="ARBA" id="ARBA00023192"/>
    </source>
</evidence>
<evidence type="ECO:0000256" key="9">
    <source>
        <dbReference type="ARBA" id="ARBA00047931"/>
    </source>
</evidence>
<reference evidence="14 15" key="1">
    <citation type="submission" date="2019-07" db="EMBL/GenBank/DDBJ databases">
        <title>The pathways for chlorine oxyanion respiration interact through the shared metabolite chlorate.</title>
        <authorList>
            <person name="Barnum T.P."/>
            <person name="Cheng Y."/>
            <person name="Hill K.A."/>
            <person name="Lucas L.N."/>
            <person name="Carlson H.K."/>
            <person name="Coates J.D."/>
        </authorList>
    </citation>
    <scope>NUCLEOTIDE SEQUENCE [LARGE SCALE GENOMIC DNA]</scope>
    <source>
        <strain evidence="14 15">SFB-3</strain>
    </source>
</reference>
<dbReference type="EMBL" id="VMNK01000009">
    <property type="protein sequence ID" value="TVO55992.1"/>
    <property type="molecule type" value="Genomic_DNA"/>
</dbReference>
<dbReference type="AlphaFoldDB" id="A0A557QSW2"/>
<dbReference type="RefSeq" id="WP_144309677.1">
    <property type="nucleotide sequence ID" value="NZ_VMNK01000009.1"/>
</dbReference>
<dbReference type="InterPro" id="IPR050214">
    <property type="entry name" value="Cys_Synth/Cystath_Beta-Synth"/>
</dbReference>
<dbReference type="NCBIfam" id="TIGR01139">
    <property type="entry name" value="cysK"/>
    <property type="match status" value="1"/>
</dbReference>
<sequence>MKIANSVTDLIGNTPLVRLNRVNAGIDATIACKLEFYNPAHSVKDRIAVSMINAAEAAGKITADTIILEPTSGNTGIGLAMVCAARGYKCAFVMPETMSRERRLLLKAYGAELILTPGPDGMGGAIRKAEELAAADSRYLVPQQFANPANPEVHRKTTAEEIWNDTDGKVDIVVSGIGTGGTITGVGEVLKARKSDVQIIAVEPDASPVLSGGQKGPHPIQGIGAGFVPEVLNTEIYDEVVRVKNEDAFSLARRMAAEEGLLVGISSGAAVSAALEVARRPENKGKLIVVVIPSFGERYLSTALFQDLEV</sequence>
<comment type="caution">
    <text evidence="14">The sequence shown here is derived from an EMBL/GenBank/DDBJ whole genome shotgun (WGS) entry which is preliminary data.</text>
</comment>
<evidence type="ECO:0000256" key="4">
    <source>
        <dbReference type="ARBA" id="ARBA00012681"/>
    </source>
</evidence>
<evidence type="ECO:0000256" key="2">
    <source>
        <dbReference type="ARBA" id="ARBA00004962"/>
    </source>
</evidence>
<feature type="binding site" evidence="10">
    <location>
        <position position="266"/>
    </location>
    <ligand>
        <name>pyridoxal 5'-phosphate</name>
        <dbReference type="ChEBI" id="CHEBI:597326"/>
    </ligand>
</feature>
<keyword evidence="8 12" id="KW-0198">Cysteine biosynthesis</keyword>
<gene>
    <name evidence="14" type="primary">cysK</name>
    <name evidence="14" type="ORF">FHP91_11130</name>
</gene>
<dbReference type="PANTHER" id="PTHR10314">
    <property type="entry name" value="CYSTATHIONINE BETA-SYNTHASE"/>
    <property type="match status" value="1"/>
</dbReference>
<comment type="pathway">
    <text evidence="2">Amino-acid biosynthesis; L-cysteine biosynthesis; L-cysteine from L-serine: step 2/2.</text>
</comment>
<dbReference type="OrthoDB" id="9805733at2"/>
<evidence type="ECO:0000256" key="12">
    <source>
        <dbReference type="RuleBase" id="RU003985"/>
    </source>
</evidence>
<dbReference type="Gene3D" id="3.40.50.1100">
    <property type="match status" value="2"/>
</dbReference>
<dbReference type="GO" id="GO:0006535">
    <property type="term" value="P:cysteine biosynthetic process from serine"/>
    <property type="evidence" value="ECO:0007669"/>
    <property type="project" value="UniProtKB-UniRule"/>
</dbReference>
<dbReference type="GO" id="GO:0005737">
    <property type="term" value="C:cytoplasm"/>
    <property type="evidence" value="ECO:0007669"/>
    <property type="project" value="UniProtKB-ARBA"/>
</dbReference>
<dbReference type="InterPro" id="IPR005856">
    <property type="entry name" value="Cys_synth"/>
</dbReference>
<dbReference type="InterPro" id="IPR001216">
    <property type="entry name" value="P-phosphate_BS"/>
</dbReference>
<keyword evidence="5 12" id="KW-0028">Amino-acid biosynthesis</keyword>
<comment type="cofactor">
    <cofactor evidence="1 10 12">
        <name>pyridoxal 5'-phosphate</name>
        <dbReference type="ChEBI" id="CHEBI:597326"/>
    </cofactor>
</comment>
<keyword evidence="15" id="KW-1185">Reference proteome</keyword>
<protein>
    <recommendedName>
        <fullName evidence="4 12">Cysteine synthase</fullName>
        <ecNumber evidence="4 12">2.5.1.47</ecNumber>
    </recommendedName>
</protein>
<feature type="modified residue" description="N6-(pyridoxal phosphate)lysine" evidence="11">
    <location>
        <position position="44"/>
    </location>
</feature>
<dbReference type="Proteomes" id="UP000319502">
    <property type="component" value="Unassembled WGS sequence"/>
</dbReference>
<evidence type="ECO:0000313" key="15">
    <source>
        <dbReference type="Proteomes" id="UP000319502"/>
    </source>
</evidence>
<dbReference type="EC" id="2.5.1.47" evidence="4 12"/>
<feature type="domain" description="Tryptophan synthase beta chain-like PALP" evidence="13">
    <location>
        <begin position="7"/>
        <end position="293"/>
    </location>
</feature>
<evidence type="ECO:0000256" key="1">
    <source>
        <dbReference type="ARBA" id="ARBA00001933"/>
    </source>
</evidence>
<dbReference type="InterPro" id="IPR001926">
    <property type="entry name" value="TrpB-like_PALP"/>
</dbReference>
<organism evidence="14 15">
    <name type="scientific">Denitromonas halophila</name>
    <dbReference type="NCBI Taxonomy" id="1629404"/>
    <lineage>
        <taxon>Bacteria</taxon>
        <taxon>Pseudomonadati</taxon>
        <taxon>Pseudomonadota</taxon>
        <taxon>Betaproteobacteria</taxon>
        <taxon>Rhodocyclales</taxon>
        <taxon>Zoogloeaceae</taxon>
        <taxon>Denitromonas</taxon>
    </lineage>
</organism>
<feature type="binding site" evidence="10">
    <location>
        <position position="74"/>
    </location>
    <ligand>
        <name>pyridoxal 5'-phosphate</name>
        <dbReference type="ChEBI" id="CHEBI:597326"/>
    </ligand>
</feature>
<accession>A0A557QSW2</accession>
<dbReference type="NCBIfam" id="TIGR01136">
    <property type="entry name" value="cysKM"/>
    <property type="match status" value="1"/>
</dbReference>
<dbReference type="InterPro" id="IPR036052">
    <property type="entry name" value="TrpB-like_PALP_sf"/>
</dbReference>
<comment type="catalytic activity">
    <reaction evidence="9 12">
        <text>O-acetyl-L-serine + hydrogen sulfide = L-cysteine + acetate</text>
        <dbReference type="Rhea" id="RHEA:14829"/>
        <dbReference type="ChEBI" id="CHEBI:29919"/>
        <dbReference type="ChEBI" id="CHEBI:30089"/>
        <dbReference type="ChEBI" id="CHEBI:35235"/>
        <dbReference type="ChEBI" id="CHEBI:58340"/>
        <dbReference type="EC" id="2.5.1.47"/>
    </reaction>
</comment>
<dbReference type="GO" id="GO:0004124">
    <property type="term" value="F:cysteine synthase activity"/>
    <property type="evidence" value="ECO:0007669"/>
    <property type="project" value="UniProtKB-UniRule"/>
</dbReference>
<keyword evidence="6 12" id="KW-0808">Transferase</keyword>
<evidence type="ECO:0000256" key="3">
    <source>
        <dbReference type="ARBA" id="ARBA00007103"/>
    </source>
</evidence>
<evidence type="ECO:0000313" key="14">
    <source>
        <dbReference type="EMBL" id="TVO55992.1"/>
    </source>
</evidence>
<comment type="similarity">
    <text evidence="3 12">Belongs to the cysteine synthase/cystathionine beta-synthase family.</text>
</comment>